<dbReference type="AlphaFoldDB" id="A0A383E7E2"/>
<accession>A0A383E7E2</accession>
<feature type="region of interest" description="Disordered" evidence="1">
    <location>
        <begin position="1"/>
        <end position="29"/>
    </location>
</feature>
<protein>
    <submittedName>
        <fullName evidence="2">Uncharacterized protein</fullName>
    </submittedName>
</protein>
<evidence type="ECO:0000256" key="1">
    <source>
        <dbReference type="SAM" id="MobiDB-lite"/>
    </source>
</evidence>
<sequence>PRDSLRNISSRRRSSIAVRRPLRGPTGTAARRLLDGLPFAKAGLRRQPAPLEATELLCGDGQPFRRF</sequence>
<dbReference type="EMBL" id="UINC01223201">
    <property type="protein sequence ID" value="SVE52295.1"/>
    <property type="molecule type" value="Genomic_DNA"/>
</dbReference>
<name>A0A383E7E2_9ZZZZ</name>
<gene>
    <name evidence="2" type="ORF">METZ01_LOCUS505149</name>
</gene>
<feature type="non-terminal residue" evidence="2">
    <location>
        <position position="1"/>
    </location>
</feature>
<reference evidence="2" key="1">
    <citation type="submission" date="2018-05" db="EMBL/GenBank/DDBJ databases">
        <authorList>
            <person name="Lanie J.A."/>
            <person name="Ng W.-L."/>
            <person name="Kazmierczak K.M."/>
            <person name="Andrzejewski T.M."/>
            <person name="Davidsen T.M."/>
            <person name="Wayne K.J."/>
            <person name="Tettelin H."/>
            <person name="Glass J.I."/>
            <person name="Rusch D."/>
            <person name="Podicherti R."/>
            <person name="Tsui H.-C.T."/>
            <person name="Winkler M.E."/>
        </authorList>
    </citation>
    <scope>NUCLEOTIDE SEQUENCE</scope>
</reference>
<evidence type="ECO:0000313" key="2">
    <source>
        <dbReference type="EMBL" id="SVE52295.1"/>
    </source>
</evidence>
<organism evidence="2">
    <name type="scientific">marine metagenome</name>
    <dbReference type="NCBI Taxonomy" id="408172"/>
    <lineage>
        <taxon>unclassified sequences</taxon>
        <taxon>metagenomes</taxon>
        <taxon>ecological metagenomes</taxon>
    </lineage>
</organism>
<proteinExistence type="predicted"/>